<evidence type="ECO:0000313" key="11">
    <source>
        <dbReference type="EMBL" id="RKP24010.1"/>
    </source>
</evidence>
<keyword evidence="5" id="KW-0808">Transferase</keyword>
<evidence type="ECO:0000256" key="4">
    <source>
        <dbReference type="ARBA" id="ARBA00017144"/>
    </source>
</evidence>
<evidence type="ECO:0000256" key="7">
    <source>
        <dbReference type="ARBA" id="ARBA00022741"/>
    </source>
</evidence>
<keyword evidence="8 11" id="KW-0418">Kinase</keyword>
<comment type="similarity">
    <text evidence="2">Belongs to the thymidylate kinase family.</text>
</comment>
<dbReference type="Pfam" id="PF02223">
    <property type="entry name" value="Thymidylate_kin"/>
    <property type="match status" value="1"/>
</dbReference>
<evidence type="ECO:0000256" key="3">
    <source>
        <dbReference type="ARBA" id="ARBA00012980"/>
    </source>
</evidence>
<dbReference type="Gene3D" id="3.40.50.300">
    <property type="entry name" value="P-loop containing nucleotide triphosphate hydrolases"/>
    <property type="match status" value="1"/>
</dbReference>
<dbReference type="OrthoDB" id="425602at2759"/>
<keyword evidence="12" id="KW-1185">Reference proteome</keyword>
<evidence type="ECO:0000313" key="12">
    <source>
        <dbReference type="Proteomes" id="UP000278143"/>
    </source>
</evidence>
<dbReference type="GO" id="GO:0006233">
    <property type="term" value="P:dTDP biosynthetic process"/>
    <property type="evidence" value="ECO:0007669"/>
    <property type="project" value="InterPro"/>
</dbReference>
<name>A0A4P9YYD5_9FUNG</name>
<feature type="domain" description="Thymidylate kinase-like" evidence="10">
    <location>
        <begin position="13"/>
        <end position="193"/>
    </location>
</feature>
<evidence type="ECO:0000256" key="6">
    <source>
        <dbReference type="ARBA" id="ARBA00022727"/>
    </source>
</evidence>
<dbReference type="InterPro" id="IPR018094">
    <property type="entry name" value="Thymidylate_kinase"/>
</dbReference>
<dbReference type="HAMAP" id="MF_00165">
    <property type="entry name" value="Thymidylate_kinase"/>
    <property type="match status" value="1"/>
</dbReference>
<dbReference type="InterPro" id="IPR039430">
    <property type="entry name" value="Thymidylate_kin-like_dom"/>
</dbReference>
<dbReference type="AlphaFoldDB" id="A0A4P9YYD5"/>
<proteinExistence type="inferred from homology"/>
<dbReference type="GO" id="GO:0005739">
    <property type="term" value="C:mitochondrion"/>
    <property type="evidence" value="ECO:0007669"/>
    <property type="project" value="TreeGrafter"/>
</dbReference>
<gene>
    <name evidence="11" type="ORF">SYNPS1DRAFT_17787</name>
</gene>
<evidence type="ECO:0000259" key="10">
    <source>
        <dbReference type="Pfam" id="PF02223"/>
    </source>
</evidence>
<evidence type="ECO:0000256" key="1">
    <source>
        <dbReference type="ARBA" id="ARBA00004992"/>
    </source>
</evidence>
<dbReference type="GO" id="GO:0005829">
    <property type="term" value="C:cytosol"/>
    <property type="evidence" value="ECO:0007669"/>
    <property type="project" value="TreeGrafter"/>
</dbReference>
<comment type="pathway">
    <text evidence="1">Pyrimidine metabolism; dTTP biosynthesis.</text>
</comment>
<dbReference type="CDD" id="cd01672">
    <property type="entry name" value="TMPK"/>
    <property type="match status" value="1"/>
</dbReference>
<dbReference type="GO" id="GO:0004798">
    <property type="term" value="F:dTMP kinase activity"/>
    <property type="evidence" value="ECO:0007669"/>
    <property type="project" value="UniProtKB-EC"/>
</dbReference>
<dbReference type="EMBL" id="KZ990507">
    <property type="protein sequence ID" value="RKP24010.1"/>
    <property type="molecule type" value="Genomic_DNA"/>
</dbReference>
<organism evidence="11 12">
    <name type="scientific">Syncephalis pseudoplumigaleata</name>
    <dbReference type="NCBI Taxonomy" id="1712513"/>
    <lineage>
        <taxon>Eukaryota</taxon>
        <taxon>Fungi</taxon>
        <taxon>Fungi incertae sedis</taxon>
        <taxon>Zoopagomycota</taxon>
        <taxon>Zoopagomycotina</taxon>
        <taxon>Zoopagomycetes</taxon>
        <taxon>Zoopagales</taxon>
        <taxon>Piptocephalidaceae</taxon>
        <taxon>Syncephalis</taxon>
    </lineage>
</organism>
<sequence>MLSRMTRGAFILLEGGDRTGKSTQCRRLVEYLQGAGVAAQHRRFPGRYRTTTIGKMIDAYLAGSTQLDDRAIHLLFSANRWEAVADMKAALQKGITLVVDRYAYSGVAFSAAKVSGLSLHWCKQPDIGLLRPDLVCWLDMPVDAATQRGAFGQERYERVDLQRRVREYFAQLREPDWLVLDATQSVETVHEAIAQHAVDVIAVCQHQPLREDLWQKEEEDNRVHEQC</sequence>
<evidence type="ECO:0000256" key="8">
    <source>
        <dbReference type="ARBA" id="ARBA00022777"/>
    </source>
</evidence>
<keyword evidence="9" id="KW-0067">ATP-binding</keyword>
<accession>A0A4P9YYD5</accession>
<dbReference type="InterPro" id="IPR027417">
    <property type="entry name" value="P-loop_NTPase"/>
</dbReference>
<reference evidence="12" key="1">
    <citation type="journal article" date="2018" name="Nat. Microbiol.">
        <title>Leveraging single-cell genomics to expand the fungal tree of life.</title>
        <authorList>
            <person name="Ahrendt S.R."/>
            <person name="Quandt C.A."/>
            <person name="Ciobanu D."/>
            <person name="Clum A."/>
            <person name="Salamov A."/>
            <person name="Andreopoulos B."/>
            <person name="Cheng J.F."/>
            <person name="Woyke T."/>
            <person name="Pelin A."/>
            <person name="Henrissat B."/>
            <person name="Reynolds N.K."/>
            <person name="Benny G.L."/>
            <person name="Smith M.E."/>
            <person name="James T.Y."/>
            <person name="Grigoriev I.V."/>
        </authorList>
    </citation>
    <scope>NUCLEOTIDE SEQUENCE [LARGE SCALE GENOMIC DNA]</scope>
    <source>
        <strain evidence="12">Benny S71-1</strain>
    </source>
</reference>
<evidence type="ECO:0000256" key="5">
    <source>
        <dbReference type="ARBA" id="ARBA00022679"/>
    </source>
</evidence>
<dbReference type="EC" id="2.7.4.9" evidence="3"/>
<dbReference type="PROSITE" id="PS01331">
    <property type="entry name" value="THYMIDYLATE_KINASE"/>
    <property type="match status" value="1"/>
</dbReference>
<keyword evidence="7" id="KW-0547">Nucleotide-binding</keyword>
<dbReference type="FunFam" id="3.40.50.300:FF:000679">
    <property type="entry name" value="Thymidylate kinase"/>
    <property type="match status" value="1"/>
</dbReference>
<dbReference type="SUPFAM" id="SSF52540">
    <property type="entry name" value="P-loop containing nucleoside triphosphate hydrolases"/>
    <property type="match status" value="1"/>
</dbReference>
<keyword evidence="6" id="KW-0545">Nucleotide biosynthesis</keyword>
<dbReference type="InterPro" id="IPR018095">
    <property type="entry name" value="Thymidylate_kin_CS"/>
</dbReference>
<evidence type="ECO:0000256" key="2">
    <source>
        <dbReference type="ARBA" id="ARBA00009776"/>
    </source>
</evidence>
<dbReference type="NCBIfam" id="TIGR00041">
    <property type="entry name" value="DTMP_kinase"/>
    <property type="match status" value="1"/>
</dbReference>
<dbReference type="PANTHER" id="PTHR10344">
    <property type="entry name" value="THYMIDYLATE KINASE"/>
    <property type="match status" value="1"/>
</dbReference>
<dbReference type="GO" id="GO:0005634">
    <property type="term" value="C:nucleus"/>
    <property type="evidence" value="ECO:0007669"/>
    <property type="project" value="TreeGrafter"/>
</dbReference>
<dbReference type="GO" id="GO:0005524">
    <property type="term" value="F:ATP binding"/>
    <property type="evidence" value="ECO:0007669"/>
    <property type="project" value="UniProtKB-KW"/>
</dbReference>
<protein>
    <recommendedName>
        <fullName evidence="4">Thymidylate kinase</fullName>
        <ecNumber evidence="3">2.7.4.9</ecNumber>
    </recommendedName>
</protein>
<dbReference type="GO" id="GO:0006235">
    <property type="term" value="P:dTTP biosynthetic process"/>
    <property type="evidence" value="ECO:0007669"/>
    <property type="project" value="TreeGrafter"/>
</dbReference>
<dbReference type="Proteomes" id="UP000278143">
    <property type="component" value="Unassembled WGS sequence"/>
</dbReference>
<evidence type="ECO:0000256" key="9">
    <source>
        <dbReference type="ARBA" id="ARBA00022840"/>
    </source>
</evidence>
<dbReference type="GO" id="GO:0006227">
    <property type="term" value="P:dUDP biosynthetic process"/>
    <property type="evidence" value="ECO:0007669"/>
    <property type="project" value="TreeGrafter"/>
</dbReference>
<dbReference type="GO" id="GO:0004550">
    <property type="term" value="F:nucleoside diphosphate kinase activity"/>
    <property type="evidence" value="ECO:0007669"/>
    <property type="project" value="TreeGrafter"/>
</dbReference>
<dbReference type="PANTHER" id="PTHR10344:SF1">
    <property type="entry name" value="THYMIDYLATE KINASE"/>
    <property type="match status" value="1"/>
</dbReference>